<accession>A0ABU1NRG4</accession>
<keyword evidence="2" id="KW-1185">Reference proteome</keyword>
<dbReference type="RefSeq" id="WP_310224438.1">
    <property type="nucleotide sequence ID" value="NZ_JAVDSB010000001.1"/>
</dbReference>
<dbReference type="PROSITE" id="PS51273">
    <property type="entry name" value="GATASE_TYPE_1"/>
    <property type="match status" value="1"/>
</dbReference>
<protein>
    <submittedName>
        <fullName evidence="1">Glutamine amidotransferase</fullName>
    </submittedName>
</protein>
<sequence>MKPIIVVTSTFDNGHTFLHKDYSNAIIEAGGIPFVMPYMASQDMLDQICEMADGLMLSGGEDIDPFLYGEEPAPGLGAITPERDVLESRLTERFLKSDKPILAICRGLQLLNAVAGGTLIQDIERAQAVCLQHRQQAPRAHLSHQIHIESGSLLERIIGSAHIRVNSFHHQAVKRTAPDFRVNATAADGIIEGLESMIHRFVLGVQWHPENLAGTNEAANDIFRAFVHACISK</sequence>
<dbReference type="PANTHER" id="PTHR43235">
    <property type="entry name" value="GLUTAMINE AMIDOTRANSFERASE PB2B2.05-RELATED"/>
    <property type="match status" value="1"/>
</dbReference>
<dbReference type="EMBL" id="JAVDSB010000001">
    <property type="protein sequence ID" value="MDR6550077.1"/>
    <property type="molecule type" value="Genomic_DNA"/>
</dbReference>
<dbReference type="InterPro" id="IPR011697">
    <property type="entry name" value="Peptidase_C26"/>
</dbReference>
<dbReference type="SUPFAM" id="SSF52317">
    <property type="entry name" value="Class I glutamine amidotransferase-like"/>
    <property type="match status" value="1"/>
</dbReference>
<reference evidence="1 2" key="1">
    <citation type="submission" date="2023-07" db="EMBL/GenBank/DDBJ databases">
        <title>Sorghum-associated microbial communities from plants grown in Nebraska, USA.</title>
        <authorList>
            <person name="Schachtman D."/>
        </authorList>
    </citation>
    <scope>NUCLEOTIDE SEQUENCE [LARGE SCALE GENOMIC DNA]</scope>
    <source>
        <strain evidence="1 2">CC258</strain>
    </source>
</reference>
<dbReference type="CDD" id="cd01745">
    <property type="entry name" value="GATase1_2"/>
    <property type="match status" value="1"/>
</dbReference>
<evidence type="ECO:0000313" key="2">
    <source>
        <dbReference type="Proteomes" id="UP001267290"/>
    </source>
</evidence>
<proteinExistence type="predicted"/>
<dbReference type="Gene3D" id="3.40.50.880">
    <property type="match status" value="1"/>
</dbReference>
<dbReference type="InterPro" id="IPR029062">
    <property type="entry name" value="Class_I_gatase-like"/>
</dbReference>
<comment type="caution">
    <text evidence="1">The sequence shown here is derived from an EMBL/GenBank/DDBJ whole genome shotgun (WGS) entry which is preliminary data.</text>
</comment>
<gene>
    <name evidence="1" type="ORF">J2736_001260</name>
</gene>
<dbReference type="InterPro" id="IPR044668">
    <property type="entry name" value="PuuD-like"/>
</dbReference>
<organism evidence="1 2">
    <name type="scientific">Paenibacillus qinlingensis</name>
    <dbReference type="NCBI Taxonomy" id="1837343"/>
    <lineage>
        <taxon>Bacteria</taxon>
        <taxon>Bacillati</taxon>
        <taxon>Bacillota</taxon>
        <taxon>Bacilli</taxon>
        <taxon>Bacillales</taxon>
        <taxon>Paenibacillaceae</taxon>
        <taxon>Paenibacillus</taxon>
    </lineage>
</organism>
<keyword evidence="1" id="KW-0315">Glutamine amidotransferase</keyword>
<name>A0ABU1NRG4_9BACL</name>
<evidence type="ECO:0000313" key="1">
    <source>
        <dbReference type="EMBL" id="MDR6550077.1"/>
    </source>
</evidence>
<dbReference type="PANTHER" id="PTHR43235:SF1">
    <property type="entry name" value="GLUTAMINE AMIDOTRANSFERASE PB2B2.05-RELATED"/>
    <property type="match status" value="1"/>
</dbReference>
<dbReference type="Pfam" id="PF07722">
    <property type="entry name" value="Peptidase_C26"/>
    <property type="match status" value="1"/>
</dbReference>
<dbReference type="Proteomes" id="UP001267290">
    <property type="component" value="Unassembled WGS sequence"/>
</dbReference>